<evidence type="ECO:0000313" key="2">
    <source>
        <dbReference type="Proteomes" id="UP001501218"/>
    </source>
</evidence>
<dbReference type="Proteomes" id="UP001501218">
    <property type="component" value="Unassembled WGS sequence"/>
</dbReference>
<proteinExistence type="predicted"/>
<evidence type="ECO:0000313" key="1">
    <source>
        <dbReference type="EMBL" id="GAA2335604.1"/>
    </source>
</evidence>
<gene>
    <name evidence="1" type="ORF">GCM10009854_09390</name>
</gene>
<accession>A0ABN3FQT5</accession>
<sequence>MPERPGRAEVDPLLAEASGRVVVHGTDADLAAVVLRMLRKERLGDLAVGYVPVADSPVARLWGLEAGDFSRALDGEPRPTPLLRDDAGGILLGEGRIEPITGQAYCDDQQVLHGPALSLVASPDPDAAPLPESSAHPLSTNLDVSFDGLRVTTTRRSFLRKRTETARGRALQLAFDETTITRDGVPHPRPAQKWVWYRHTEDLHLARPAT</sequence>
<dbReference type="EMBL" id="BAAARA010000002">
    <property type="protein sequence ID" value="GAA2335604.1"/>
    <property type="molecule type" value="Genomic_DNA"/>
</dbReference>
<keyword evidence="2" id="KW-1185">Reference proteome</keyword>
<organism evidence="1 2">
    <name type="scientific">Saccharopolyspora halophila</name>
    <dbReference type="NCBI Taxonomy" id="405551"/>
    <lineage>
        <taxon>Bacteria</taxon>
        <taxon>Bacillati</taxon>
        <taxon>Actinomycetota</taxon>
        <taxon>Actinomycetes</taxon>
        <taxon>Pseudonocardiales</taxon>
        <taxon>Pseudonocardiaceae</taxon>
        <taxon>Saccharopolyspora</taxon>
    </lineage>
</organism>
<reference evidence="1 2" key="1">
    <citation type="journal article" date="2019" name="Int. J. Syst. Evol. Microbiol.">
        <title>The Global Catalogue of Microorganisms (GCM) 10K type strain sequencing project: providing services to taxonomists for standard genome sequencing and annotation.</title>
        <authorList>
            <consortium name="The Broad Institute Genomics Platform"/>
            <consortium name="The Broad Institute Genome Sequencing Center for Infectious Disease"/>
            <person name="Wu L."/>
            <person name="Ma J."/>
        </authorList>
    </citation>
    <scope>NUCLEOTIDE SEQUENCE [LARGE SCALE GENOMIC DNA]</scope>
    <source>
        <strain evidence="1 2">JCM 16221</strain>
    </source>
</reference>
<name>A0ABN3FQT5_9PSEU</name>
<protein>
    <submittedName>
        <fullName evidence="1">Uncharacterized protein</fullName>
    </submittedName>
</protein>
<comment type="caution">
    <text evidence="1">The sequence shown here is derived from an EMBL/GenBank/DDBJ whole genome shotgun (WGS) entry which is preliminary data.</text>
</comment>